<organism evidence="2 3">
    <name type="scientific">Flaviflexus equikiangi</name>
    <dbReference type="NCBI Taxonomy" id="2758573"/>
    <lineage>
        <taxon>Bacteria</taxon>
        <taxon>Bacillati</taxon>
        <taxon>Actinomycetota</taxon>
        <taxon>Actinomycetes</taxon>
        <taxon>Actinomycetales</taxon>
        <taxon>Actinomycetaceae</taxon>
        <taxon>Flaviflexus</taxon>
    </lineage>
</organism>
<feature type="transmembrane region" description="Helical" evidence="1">
    <location>
        <begin position="22"/>
        <end position="50"/>
    </location>
</feature>
<feature type="transmembrane region" description="Helical" evidence="1">
    <location>
        <begin position="103"/>
        <end position="130"/>
    </location>
</feature>
<evidence type="ECO:0000313" key="3">
    <source>
        <dbReference type="Proteomes" id="UP000705983"/>
    </source>
</evidence>
<dbReference type="EMBL" id="JAFFJS010000002">
    <property type="protein sequence ID" value="MBM9432841.1"/>
    <property type="molecule type" value="Genomic_DNA"/>
</dbReference>
<keyword evidence="1" id="KW-0472">Membrane</keyword>
<sequence length="207" mass="22262">MAGWLAPDSKFYNGLVSVTDTIIVNVLLLIFSLPVVTAGAALAGAHAALLKQVREEGSSPAKAFWTGFRTSFARATIVWLLLLLALLVSAWEIWAIRRMDLGAAGTAATVVALTGVVLVVCFAIWFFPLISQSEKPLADVAKRSAILAIGYLPRTLVCLATLGVQPLLLYMNVDIIAILIFANMVILPAATLYVHDLLIERQVSENS</sequence>
<keyword evidence="1" id="KW-0812">Transmembrane</keyword>
<evidence type="ECO:0000256" key="1">
    <source>
        <dbReference type="SAM" id="Phobius"/>
    </source>
</evidence>
<comment type="caution">
    <text evidence="2">The sequence shown here is derived from an EMBL/GenBank/DDBJ whole genome shotgun (WGS) entry which is preliminary data.</text>
</comment>
<dbReference type="InterPro" id="IPR006938">
    <property type="entry name" value="DUF624"/>
</dbReference>
<name>A0ABS2TDW8_9ACTO</name>
<keyword evidence="1" id="KW-1133">Transmembrane helix</keyword>
<feature type="transmembrane region" description="Helical" evidence="1">
    <location>
        <begin position="71"/>
        <end position="91"/>
    </location>
</feature>
<accession>A0ABS2TDW8</accession>
<gene>
    <name evidence="2" type="ORF">JVW63_03885</name>
</gene>
<proteinExistence type="predicted"/>
<dbReference type="Proteomes" id="UP000705983">
    <property type="component" value="Unassembled WGS sequence"/>
</dbReference>
<reference evidence="3" key="1">
    <citation type="submission" date="2021-02" db="EMBL/GenBank/DDBJ databases">
        <title>Leucobacter sp. CX169.</title>
        <authorList>
            <person name="Cheng Y."/>
        </authorList>
    </citation>
    <scope>NUCLEOTIDE SEQUENCE [LARGE SCALE GENOMIC DNA]</scope>
    <source>
        <strain evidence="3">JY899</strain>
    </source>
</reference>
<dbReference type="RefSeq" id="WP_187996251.1">
    <property type="nucleotide sequence ID" value="NZ_JACEXG010000002.1"/>
</dbReference>
<keyword evidence="3" id="KW-1185">Reference proteome</keyword>
<feature type="transmembrane region" description="Helical" evidence="1">
    <location>
        <begin position="151"/>
        <end position="169"/>
    </location>
</feature>
<feature type="transmembrane region" description="Helical" evidence="1">
    <location>
        <begin position="175"/>
        <end position="194"/>
    </location>
</feature>
<dbReference type="Pfam" id="PF04854">
    <property type="entry name" value="DUF624"/>
    <property type="match status" value="1"/>
</dbReference>
<evidence type="ECO:0000313" key="2">
    <source>
        <dbReference type="EMBL" id="MBM9432841.1"/>
    </source>
</evidence>
<protein>
    <submittedName>
        <fullName evidence="2">DUF624 domain-containing protein</fullName>
    </submittedName>
</protein>